<evidence type="ECO:0000313" key="7">
    <source>
        <dbReference type="Proteomes" id="UP000799750"/>
    </source>
</evidence>
<evidence type="ECO:0000256" key="1">
    <source>
        <dbReference type="ARBA" id="ARBA00022723"/>
    </source>
</evidence>
<evidence type="ECO:0000256" key="5">
    <source>
        <dbReference type="ARBA" id="ARBA00023242"/>
    </source>
</evidence>
<gene>
    <name evidence="6" type="ORF">BU16DRAFT_559543</name>
</gene>
<dbReference type="EMBL" id="MU004186">
    <property type="protein sequence ID" value="KAF2497815.1"/>
    <property type="molecule type" value="Genomic_DNA"/>
</dbReference>
<proteinExistence type="predicted"/>
<dbReference type="GO" id="GO:0046872">
    <property type="term" value="F:metal ion binding"/>
    <property type="evidence" value="ECO:0007669"/>
    <property type="project" value="UniProtKB-KW"/>
</dbReference>
<sequence length="355" mass="40392">MSVIALDPYLYGGIEDETFGSNLCIFKWPEPFSVTPDATPRIEELYHPGAGRQLSPLSLDLPLSIPDLLTPQNPRSLVRRSMGKPLAQTSADILLRMFGSFTSMMARKETFPPFINSKCFSNIPGKENEIPEALVNCMSLSRMFAERTAGTSKLLWRTIRMEHERLWFQHDSFNNWELLAAVQALMIYALMRIIDGETEHNDFDVPLMISVNSICQRLADRIGGGDYHNIISDQKAWHDWVFYESRRRFIIIARILNLLVDMGHSLTCSSLPGFILVPLPSKKVLWEAPNEEVWQKEFETTLRAREIFGVTTEGRLVRLVQEMNRITATNAEWEEWYAGSDGFGSLVMLAASLLG</sequence>
<keyword evidence="3" id="KW-0805">Transcription regulation</keyword>
<dbReference type="OrthoDB" id="5423818at2759"/>
<name>A0A6A6QZD0_9PEZI</name>
<keyword evidence="2" id="KW-0862">Zinc</keyword>
<protein>
    <recommendedName>
        <fullName evidence="8">Transcription factor domain-containing protein</fullName>
    </recommendedName>
</protein>
<dbReference type="PANTHER" id="PTHR47660:SF3">
    <property type="entry name" value="FINGER DOMAIN PROTEIN, PUTATIVE (AFU_ORTHOLOGUE AFUA_4G03310)-RELATED"/>
    <property type="match status" value="1"/>
</dbReference>
<keyword evidence="5" id="KW-0539">Nucleus</keyword>
<evidence type="ECO:0008006" key="8">
    <source>
        <dbReference type="Google" id="ProtNLM"/>
    </source>
</evidence>
<evidence type="ECO:0000313" key="6">
    <source>
        <dbReference type="EMBL" id="KAF2497815.1"/>
    </source>
</evidence>
<evidence type="ECO:0000256" key="2">
    <source>
        <dbReference type="ARBA" id="ARBA00022833"/>
    </source>
</evidence>
<accession>A0A6A6QZD0</accession>
<keyword evidence="1" id="KW-0479">Metal-binding</keyword>
<dbReference type="AlphaFoldDB" id="A0A6A6QZD0"/>
<dbReference type="PANTHER" id="PTHR47660">
    <property type="entry name" value="TRANSCRIPTION FACTOR WITH C2H2 AND ZN(2)-CYS(6) DNA BINDING DOMAIN (EUROFUNG)-RELATED-RELATED"/>
    <property type="match status" value="1"/>
</dbReference>
<keyword evidence="7" id="KW-1185">Reference proteome</keyword>
<keyword evidence="4" id="KW-0804">Transcription</keyword>
<organism evidence="6 7">
    <name type="scientific">Lophium mytilinum</name>
    <dbReference type="NCBI Taxonomy" id="390894"/>
    <lineage>
        <taxon>Eukaryota</taxon>
        <taxon>Fungi</taxon>
        <taxon>Dikarya</taxon>
        <taxon>Ascomycota</taxon>
        <taxon>Pezizomycotina</taxon>
        <taxon>Dothideomycetes</taxon>
        <taxon>Pleosporomycetidae</taxon>
        <taxon>Mytilinidiales</taxon>
        <taxon>Mytilinidiaceae</taxon>
        <taxon>Lophium</taxon>
    </lineage>
</organism>
<reference evidence="6" key="1">
    <citation type="journal article" date="2020" name="Stud. Mycol.">
        <title>101 Dothideomycetes genomes: a test case for predicting lifestyles and emergence of pathogens.</title>
        <authorList>
            <person name="Haridas S."/>
            <person name="Albert R."/>
            <person name="Binder M."/>
            <person name="Bloem J."/>
            <person name="Labutti K."/>
            <person name="Salamov A."/>
            <person name="Andreopoulos B."/>
            <person name="Baker S."/>
            <person name="Barry K."/>
            <person name="Bills G."/>
            <person name="Bluhm B."/>
            <person name="Cannon C."/>
            <person name="Castanera R."/>
            <person name="Culley D."/>
            <person name="Daum C."/>
            <person name="Ezra D."/>
            <person name="Gonzalez J."/>
            <person name="Henrissat B."/>
            <person name="Kuo A."/>
            <person name="Liang C."/>
            <person name="Lipzen A."/>
            <person name="Lutzoni F."/>
            <person name="Magnuson J."/>
            <person name="Mondo S."/>
            <person name="Nolan M."/>
            <person name="Ohm R."/>
            <person name="Pangilinan J."/>
            <person name="Park H.-J."/>
            <person name="Ramirez L."/>
            <person name="Alfaro M."/>
            <person name="Sun H."/>
            <person name="Tritt A."/>
            <person name="Yoshinaga Y."/>
            <person name="Zwiers L.-H."/>
            <person name="Turgeon B."/>
            <person name="Goodwin S."/>
            <person name="Spatafora J."/>
            <person name="Crous P."/>
            <person name="Grigoriev I."/>
        </authorList>
    </citation>
    <scope>NUCLEOTIDE SEQUENCE</scope>
    <source>
        <strain evidence="6">CBS 269.34</strain>
    </source>
</reference>
<dbReference type="Proteomes" id="UP000799750">
    <property type="component" value="Unassembled WGS sequence"/>
</dbReference>
<evidence type="ECO:0000256" key="4">
    <source>
        <dbReference type="ARBA" id="ARBA00023163"/>
    </source>
</evidence>
<evidence type="ECO:0000256" key="3">
    <source>
        <dbReference type="ARBA" id="ARBA00023015"/>
    </source>
</evidence>